<proteinExistence type="predicted"/>
<evidence type="ECO:0000313" key="2">
    <source>
        <dbReference type="Proteomes" id="UP001159405"/>
    </source>
</evidence>
<dbReference type="PANTHER" id="PTHR33845:SF1">
    <property type="entry name" value="C2H2-TYPE DOMAIN-CONTAINING PROTEIN"/>
    <property type="match status" value="1"/>
</dbReference>
<dbReference type="EMBL" id="CALNXK010000282">
    <property type="protein sequence ID" value="CAH3180734.1"/>
    <property type="molecule type" value="Genomic_DNA"/>
</dbReference>
<dbReference type="PANTHER" id="PTHR33845">
    <property type="entry name" value="C2H2-TYPE DOMAIN-CONTAINING PROTEIN"/>
    <property type="match status" value="1"/>
</dbReference>
<organism evidence="1 2">
    <name type="scientific">Porites lobata</name>
    <dbReference type="NCBI Taxonomy" id="104759"/>
    <lineage>
        <taxon>Eukaryota</taxon>
        <taxon>Metazoa</taxon>
        <taxon>Cnidaria</taxon>
        <taxon>Anthozoa</taxon>
        <taxon>Hexacorallia</taxon>
        <taxon>Scleractinia</taxon>
        <taxon>Fungiina</taxon>
        <taxon>Poritidae</taxon>
        <taxon>Porites</taxon>
    </lineage>
</organism>
<keyword evidence="2" id="KW-1185">Reference proteome</keyword>
<name>A0ABN8RPS1_9CNID</name>
<sequence length="193" mass="21696">MKFLPRRFKETQMEWFGKRGISWHISHCVRRTSSNECEVSVDCTGSYASGGLLVPIRHIGRLTGISIKRYDFSEPQAGKGPCDRSFAHQKSHVNRFLNEGNDVISAEQVKKALESHGGVRSVVPHVVEYPESPGKCPTPRIPDVSLLHNYQYCNDGLKVWKAYNIGTGKLVAWENLDKHGKILPPEIRIIESG</sequence>
<evidence type="ECO:0000313" key="1">
    <source>
        <dbReference type="EMBL" id="CAH3180734.1"/>
    </source>
</evidence>
<protein>
    <submittedName>
        <fullName evidence="1">Uncharacterized protein</fullName>
    </submittedName>
</protein>
<reference evidence="1 2" key="1">
    <citation type="submission" date="2022-05" db="EMBL/GenBank/DDBJ databases">
        <authorList>
            <consortium name="Genoscope - CEA"/>
            <person name="William W."/>
        </authorList>
    </citation>
    <scope>NUCLEOTIDE SEQUENCE [LARGE SCALE GENOMIC DNA]</scope>
</reference>
<comment type="caution">
    <text evidence="1">The sequence shown here is derived from an EMBL/GenBank/DDBJ whole genome shotgun (WGS) entry which is preliminary data.</text>
</comment>
<accession>A0ABN8RPS1</accession>
<gene>
    <name evidence="1" type="ORF">PLOB_00023884</name>
</gene>
<dbReference type="Proteomes" id="UP001159405">
    <property type="component" value="Unassembled WGS sequence"/>
</dbReference>